<proteinExistence type="predicted"/>
<accession>A0A7I7T9W4</accession>
<organism evidence="1 2">
    <name type="scientific">Mycolicibacterium helvum</name>
    <dbReference type="NCBI Taxonomy" id="1534349"/>
    <lineage>
        <taxon>Bacteria</taxon>
        <taxon>Bacillati</taxon>
        <taxon>Actinomycetota</taxon>
        <taxon>Actinomycetes</taxon>
        <taxon>Mycobacteriales</taxon>
        <taxon>Mycobacteriaceae</taxon>
        <taxon>Mycolicibacterium</taxon>
    </lineage>
</organism>
<sequence>MSDCGLDRWGSREHLRELVSRPYLVDVLDVLTAGPMTIAQMQSALPGARRAVVQVLRDLVVTGLIVGGTPGSRDGMGSYDERYQCTARGRSVVALLSRFSIWTALYDE</sequence>
<dbReference type="KEGG" id="mhev:MHEL_33580"/>
<dbReference type="SUPFAM" id="SSF46785">
    <property type="entry name" value="Winged helix' DNA-binding domain"/>
    <property type="match status" value="1"/>
</dbReference>
<dbReference type="Gene3D" id="1.10.10.10">
    <property type="entry name" value="Winged helix-like DNA-binding domain superfamily/Winged helix DNA-binding domain"/>
    <property type="match status" value="1"/>
</dbReference>
<evidence type="ECO:0000313" key="2">
    <source>
        <dbReference type="Proteomes" id="UP000467148"/>
    </source>
</evidence>
<protein>
    <recommendedName>
        <fullName evidence="3">Transcriptional regulator</fullName>
    </recommendedName>
</protein>
<dbReference type="Proteomes" id="UP000467148">
    <property type="component" value="Chromosome"/>
</dbReference>
<dbReference type="InterPro" id="IPR036388">
    <property type="entry name" value="WH-like_DNA-bd_sf"/>
</dbReference>
<reference evidence="1 2" key="1">
    <citation type="journal article" date="2019" name="Emerg. Microbes Infect.">
        <title>Comprehensive subspecies identification of 175 nontuberculous mycobacteria species based on 7547 genomic profiles.</title>
        <authorList>
            <person name="Matsumoto Y."/>
            <person name="Kinjo T."/>
            <person name="Motooka D."/>
            <person name="Nabeya D."/>
            <person name="Jung N."/>
            <person name="Uechi K."/>
            <person name="Horii T."/>
            <person name="Iida T."/>
            <person name="Fujita J."/>
            <person name="Nakamura S."/>
        </authorList>
    </citation>
    <scope>NUCLEOTIDE SEQUENCE [LARGE SCALE GENOMIC DNA]</scope>
    <source>
        <strain evidence="1 2">JCM 30396</strain>
    </source>
</reference>
<gene>
    <name evidence="1" type="ORF">MHEL_33580</name>
</gene>
<dbReference type="RefSeq" id="WP_163749244.1">
    <property type="nucleotide sequence ID" value="NZ_AP022596.1"/>
</dbReference>
<name>A0A7I7T9W4_9MYCO</name>
<dbReference type="AlphaFoldDB" id="A0A7I7T9W4"/>
<evidence type="ECO:0008006" key="3">
    <source>
        <dbReference type="Google" id="ProtNLM"/>
    </source>
</evidence>
<dbReference type="InterPro" id="IPR036390">
    <property type="entry name" value="WH_DNA-bd_sf"/>
</dbReference>
<keyword evidence="2" id="KW-1185">Reference proteome</keyword>
<dbReference type="EMBL" id="AP022596">
    <property type="protein sequence ID" value="BBY65115.1"/>
    <property type="molecule type" value="Genomic_DNA"/>
</dbReference>
<evidence type="ECO:0000313" key="1">
    <source>
        <dbReference type="EMBL" id="BBY65115.1"/>
    </source>
</evidence>